<dbReference type="InterPro" id="IPR032816">
    <property type="entry name" value="VTT_dom"/>
</dbReference>
<accession>A0AA43KFJ3</accession>
<organism evidence="8 9">
    <name type="scientific">Umezakia ovalisporum FSS-62</name>
    <dbReference type="NCBI Taxonomy" id="2971776"/>
    <lineage>
        <taxon>Bacteria</taxon>
        <taxon>Bacillati</taxon>
        <taxon>Cyanobacteriota</taxon>
        <taxon>Cyanophyceae</taxon>
        <taxon>Nostocales</taxon>
        <taxon>Nodulariaceae</taxon>
        <taxon>Umezakia</taxon>
    </lineage>
</organism>
<reference evidence="8 9" key="1">
    <citation type="journal article" date="2023" name="J. Phycol.">
        <title>Chrysosporum ovalisporum is synonymous with the true-branching cyanobacterium Umezakia natans (Nostocales/Aphanizomenonaceae).</title>
        <authorList>
            <person name="McGregor G.B."/>
            <person name="Sendall B.C."/>
            <person name="Niiyama Y."/>
            <person name="Tuji A."/>
            <person name="Willis A."/>
        </authorList>
    </citation>
    <scope>NUCLEOTIDE SEQUENCE [LARGE SCALE GENOMIC DNA]</scope>
    <source>
        <strain evidence="8 9">FSS-62</strain>
    </source>
</reference>
<dbReference type="PANTHER" id="PTHR12677">
    <property type="entry name" value="GOLGI APPARATUS MEMBRANE PROTEIN TVP38-RELATED"/>
    <property type="match status" value="1"/>
</dbReference>
<gene>
    <name evidence="8" type="ORF">NWP23_10950</name>
</gene>
<comment type="subcellular location">
    <subcellularLocation>
        <location evidence="1 6">Cell membrane</location>
        <topology evidence="1 6">Multi-pass membrane protein</topology>
    </subcellularLocation>
</comment>
<protein>
    <recommendedName>
        <fullName evidence="6">TVP38/TMEM64 family membrane protein</fullName>
    </recommendedName>
</protein>
<feature type="transmembrane region" description="Helical" evidence="6">
    <location>
        <begin position="204"/>
        <end position="224"/>
    </location>
</feature>
<evidence type="ECO:0000256" key="3">
    <source>
        <dbReference type="ARBA" id="ARBA00022692"/>
    </source>
</evidence>
<feature type="domain" description="VTT" evidence="7">
    <location>
        <begin position="66"/>
        <end position="183"/>
    </location>
</feature>
<evidence type="ECO:0000313" key="8">
    <source>
        <dbReference type="EMBL" id="MDH6064275.1"/>
    </source>
</evidence>
<dbReference type="GO" id="GO:0005886">
    <property type="term" value="C:plasma membrane"/>
    <property type="evidence" value="ECO:0007669"/>
    <property type="project" value="UniProtKB-SubCell"/>
</dbReference>
<evidence type="ECO:0000256" key="4">
    <source>
        <dbReference type="ARBA" id="ARBA00022989"/>
    </source>
</evidence>
<comment type="caution">
    <text evidence="8">The sequence shown here is derived from an EMBL/GenBank/DDBJ whole genome shotgun (WGS) entry which is preliminary data.</text>
</comment>
<dbReference type="Pfam" id="PF09335">
    <property type="entry name" value="VTT_dom"/>
    <property type="match status" value="1"/>
</dbReference>
<dbReference type="PANTHER" id="PTHR12677:SF59">
    <property type="entry name" value="GOLGI APPARATUS MEMBRANE PROTEIN TVP38-RELATED"/>
    <property type="match status" value="1"/>
</dbReference>
<dbReference type="EMBL" id="JANQDL010000075">
    <property type="protein sequence ID" value="MDH6064275.1"/>
    <property type="molecule type" value="Genomic_DNA"/>
</dbReference>
<dbReference type="InterPro" id="IPR015414">
    <property type="entry name" value="TMEM64"/>
</dbReference>
<dbReference type="AlphaFoldDB" id="A0AA43KFJ3"/>
<keyword evidence="2 6" id="KW-1003">Cell membrane</keyword>
<evidence type="ECO:0000313" key="9">
    <source>
        <dbReference type="Proteomes" id="UP001159370"/>
    </source>
</evidence>
<feature type="transmembrane region" description="Helical" evidence="6">
    <location>
        <begin position="78"/>
        <end position="102"/>
    </location>
</feature>
<proteinExistence type="inferred from homology"/>
<comment type="similarity">
    <text evidence="6">Belongs to the TVP38/TMEM64 family.</text>
</comment>
<name>A0AA43KFJ3_9CYAN</name>
<keyword evidence="3 6" id="KW-0812">Transmembrane</keyword>
<evidence type="ECO:0000256" key="5">
    <source>
        <dbReference type="ARBA" id="ARBA00023136"/>
    </source>
</evidence>
<evidence type="ECO:0000256" key="2">
    <source>
        <dbReference type="ARBA" id="ARBA00022475"/>
    </source>
</evidence>
<evidence type="ECO:0000256" key="6">
    <source>
        <dbReference type="RuleBase" id="RU366058"/>
    </source>
</evidence>
<keyword evidence="5 6" id="KW-0472">Membrane</keyword>
<sequence length="248" mass="27752">MVKKSRLNGKIKLLILIFLLAAVIISVQYFKVQEVLHNGIIWVQTLGIFGPIAYILIYNLATILFIPGSILTLKGGWLFGLVWGSIYVLISAIIGAILAFIVGRYLSRDWVNRKIDKYPKFKAINLAVARDGWKIVLLTRLSPIFPFNLLNYAFGVTQVSLKDYILGSFGIIPGTIMYVYIGSVAGDLATLNTHDKPTNLEAQIWQWVIQLIGLIATIIVTVYITKVAQKYLMASMITTKINRDETNS</sequence>
<keyword evidence="4 6" id="KW-1133">Transmembrane helix</keyword>
<evidence type="ECO:0000256" key="1">
    <source>
        <dbReference type="ARBA" id="ARBA00004651"/>
    </source>
</evidence>
<dbReference type="Proteomes" id="UP001159370">
    <property type="component" value="Unassembled WGS sequence"/>
</dbReference>
<evidence type="ECO:0000259" key="7">
    <source>
        <dbReference type="Pfam" id="PF09335"/>
    </source>
</evidence>
<feature type="transmembrane region" description="Helical" evidence="6">
    <location>
        <begin position="12"/>
        <end position="30"/>
    </location>
</feature>
<feature type="transmembrane region" description="Helical" evidence="6">
    <location>
        <begin position="135"/>
        <end position="152"/>
    </location>
</feature>
<feature type="transmembrane region" description="Helical" evidence="6">
    <location>
        <begin position="42"/>
        <end position="66"/>
    </location>
</feature>
<feature type="transmembrane region" description="Helical" evidence="6">
    <location>
        <begin position="164"/>
        <end position="184"/>
    </location>
</feature>
<dbReference type="RefSeq" id="WP_280657401.1">
    <property type="nucleotide sequence ID" value="NZ_JANQDL010000075.1"/>
</dbReference>